<accession>A0ABR4XNY2</accession>
<evidence type="ECO:0000313" key="2">
    <source>
        <dbReference type="Proteomes" id="UP000030023"/>
    </source>
</evidence>
<keyword evidence="2" id="KW-1185">Reference proteome</keyword>
<organism evidence="1 2">
    <name type="scientific">Oenococcus alcoholitolerans</name>
    <dbReference type="NCBI Taxonomy" id="931074"/>
    <lineage>
        <taxon>Bacteria</taxon>
        <taxon>Bacillati</taxon>
        <taxon>Bacillota</taxon>
        <taxon>Bacilli</taxon>
        <taxon>Lactobacillales</taxon>
        <taxon>Lactobacillaceae</taxon>
        <taxon>Oenococcus</taxon>
    </lineage>
</organism>
<dbReference type="InterPro" id="IPR035942">
    <property type="entry name" value="Lp2179-like_sf"/>
</dbReference>
<dbReference type="Gene3D" id="3.30.1820.10">
    <property type="entry name" value="Lp2179-like"/>
    <property type="match status" value="1"/>
</dbReference>
<dbReference type="Pfam" id="PF08866">
    <property type="entry name" value="DUF1831"/>
    <property type="match status" value="1"/>
</dbReference>
<protein>
    <recommendedName>
        <fullName evidence="3">Cysteine desulfurase</fullName>
    </recommendedName>
</protein>
<evidence type="ECO:0000313" key="1">
    <source>
        <dbReference type="EMBL" id="KGO22429.1"/>
    </source>
</evidence>
<dbReference type="EMBL" id="AXCV01000541">
    <property type="protein sequence ID" value="KGO22429.1"/>
    <property type="molecule type" value="Genomic_DNA"/>
</dbReference>
<gene>
    <name evidence="1" type="ORF">Q757_09115</name>
</gene>
<reference evidence="1 2" key="1">
    <citation type="journal article" date="2014" name="Antonie Van Leeuwenhoek">
        <title>Oenococcus alcoholitolerans sp. nov., a lactic acid bacteria isolated from cachaca and ethanol fermentation processes.</title>
        <authorList>
            <person name="Badotti F."/>
            <person name="Moreira A.P."/>
            <person name="Tonon L.A."/>
            <person name="de Lucena B.T."/>
            <person name="Gomes Fde C."/>
            <person name="Kruger R."/>
            <person name="Thompson C.C."/>
            <person name="de Morais M.A.Jr."/>
            <person name="Rosa C.A."/>
            <person name="Thompson F.L."/>
        </authorList>
    </citation>
    <scope>NUCLEOTIDE SEQUENCE [LARGE SCALE GENOMIC DNA]</scope>
    <source>
        <strain evidence="1 2">UFRJ-M7.2.18</strain>
    </source>
</reference>
<dbReference type="SUPFAM" id="SSF160800">
    <property type="entry name" value="Lp2179-like"/>
    <property type="match status" value="1"/>
</dbReference>
<dbReference type="InterPro" id="IPR014965">
    <property type="entry name" value="Amino_acid_metab_prot_put"/>
</dbReference>
<dbReference type="Proteomes" id="UP000030023">
    <property type="component" value="Unassembled WGS sequence"/>
</dbReference>
<name>A0ABR4XNY2_9LACO</name>
<comment type="caution">
    <text evidence="1">The sequence shown here is derived from an EMBL/GenBank/DDBJ whole genome shotgun (WGS) entry which is preliminary data.</text>
</comment>
<proteinExistence type="predicted"/>
<sequence>MAFEKIVDVKGDGKYQIDPQIKAFTLRDLGFTENNAGAYSQTFMLEPDKGFDLSRKLKITFKGDLSAFKISILTANQALNINIFKDEKNKALVEQYRFYIQSLIDRQVIKKI</sequence>
<evidence type="ECO:0008006" key="3">
    <source>
        <dbReference type="Google" id="ProtNLM"/>
    </source>
</evidence>